<reference evidence="2" key="1">
    <citation type="submission" date="2020-05" db="EMBL/GenBank/DDBJ databases">
        <authorList>
            <person name="Chiriac C."/>
            <person name="Salcher M."/>
            <person name="Ghai R."/>
            <person name="Kavagutti S V."/>
        </authorList>
    </citation>
    <scope>NUCLEOTIDE SEQUENCE</scope>
</reference>
<evidence type="ECO:0000313" key="2">
    <source>
        <dbReference type="EMBL" id="CAB4556500.1"/>
    </source>
</evidence>
<dbReference type="EMBL" id="CAEZTF010000027">
    <property type="protein sequence ID" value="CAB4556500.1"/>
    <property type="molecule type" value="Genomic_DNA"/>
</dbReference>
<protein>
    <submittedName>
        <fullName evidence="2">Unannotated protein</fullName>
    </submittedName>
</protein>
<dbReference type="AlphaFoldDB" id="A0A6J6CY51"/>
<gene>
    <name evidence="2" type="ORF">UFOPK1618_00241</name>
</gene>
<organism evidence="2">
    <name type="scientific">freshwater metagenome</name>
    <dbReference type="NCBI Taxonomy" id="449393"/>
    <lineage>
        <taxon>unclassified sequences</taxon>
        <taxon>metagenomes</taxon>
        <taxon>ecological metagenomes</taxon>
    </lineage>
</organism>
<evidence type="ECO:0000256" key="1">
    <source>
        <dbReference type="SAM" id="MobiDB-lite"/>
    </source>
</evidence>
<accession>A0A6J6CY51</accession>
<feature type="region of interest" description="Disordered" evidence="1">
    <location>
        <begin position="388"/>
        <end position="408"/>
    </location>
</feature>
<sequence>MRQNLGIFFRSLGVSLILVLLPLAASGFGAKVPLIELNASGSVAEMGRGSSLAADGAADKMMMPNPFSYTYVAGEKLSDKAGSGKVYKVVMDGDPKAVLSKLAKVFGITGNVFEPEYSQPEYPTFQIGSKDGSGPSATINGSGTGSWWFNDPSAYPSPKCLKSATSDDGSEYCTIYEEQKSAPGLIPSKDKVVAAAVEMFNATGLKVSAGDIRADVSEWGASASASLKIDGADTPIEWYMSWGMNGKLGSVSGNSVRFEEKGNLDTISEKAAVARMGDWRYSGQIASSLWNKYAPPVRAGEPDMIAYDAPLEVGESTQPEVTPEATPKPIVVTVNEAHAVSVLIWDKNGNAWLVPGYVLIGDQGWLTPVFALEDGVVALPDPVAIEPRLDDSVSTEPGKLGEVSPMVK</sequence>
<proteinExistence type="predicted"/>
<name>A0A6J6CY51_9ZZZZ</name>